<dbReference type="InterPro" id="IPR023298">
    <property type="entry name" value="ATPase_P-typ_TM_dom_sf"/>
</dbReference>
<dbReference type="Pfam" id="PF00689">
    <property type="entry name" value="Cation_ATPase_C"/>
    <property type="match status" value="1"/>
</dbReference>
<gene>
    <name evidence="13" type="ORF">Kalk_12420</name>
</gene>
<dbReference type="EMBL" id="CP022684">
    <property type="protein sequence ID" value="AUM14930.1"/>
    <property type="molecule type" value="Genomic_DNA"/>
</dbReference>
<accession>A0A2K9LRQ7</accession>
<dbReference type="InterPro" id="IPR004014">
    <property type="entry name" value="ATPase_P-typ_cation-transptr_N"/>
</dbReference>
<dbReference type="SUPFAM" id="SSF81665">
    <property type="entry name" value="Calcium ATPase, transmembrane domain M"/>
    <property type="match status" value="1"/>
</dbReference>
<evidence type="ECO:0000256" key="2">
    <source>
        <dbReference type="ARBA" id="ARBA00005675"/>
    </source>
</evidence>
<evidence type="ECO:0000256" key="1">
    <source>
        <dbReference type="ARBA" id="ARBA00004127"/>
    </source>
</evidence>
<dbReference type="Proteomes" id="UP000235116">
    <property type="component" value="Chromosome"/>
</dbReference>
<dbReference type="SMART" id="SM00831">
    <property type="entry name" value="Cation_ATPase_N"/>
    <property type="match status" value="1"/>
</dbReference>
<feature type="transmembrane region" description="Helical" evidence="11">
    <location>
        <begin position="811"/>
        <end position="831"/>
    </location>
</feature>
<dbReference type="FunFam" id="3.40.50.1000:FF:000028">
    <property type="entry name" value="Calcium-transporting P-type ATPase, putative"/>
    <property type="match status" value="1"/>
</dbReference>
<dbReference type="Pfam" id="PF00122">
    <property type="entry name" value="E1-E2_ATPase"/>
    <property type="match status" value="1"/>
</dbReference>
<feature type="transmembrane region" description="Helical" evidence="11">
    <location>
        <begin position="232"/>
        <end position="250"/>
    </location>
</feature>
<dbReference type="SFLD" id="SFLDF00027">
    <property type="entry name" value="p-type_atpase"/>
    <property type="match status" value="1"/>
</dbReference>
<dbReference type="Gene3D" id="1.20.1110.10">
    <property type="entry name" value="Calcium-transporting ATPase, transmembrane domain"/>
    <property type="match status" value="1"/>
</dbReference>
<keyword evidence="3" id="KW-0597">Phosphoprotein</keyword>
<feature type="domain" description="Cation-transporting P-type ATPase N-terminal" evidence="12">
    <location>
        <begin position="2"/>
        <end position="64"/>
    </location>
</feature>
<dbReference type="InterPro" id="IPR023299">
    <property type="entry name" value="ATPase_P-typ_cyto_dom_N"/>
</dbReference>
<dbReference type="SFLD" id="SFLDG00002">
    <property type="entry name" value="C1.7:_P-type_atpase_like"/>
    <property type="match status" value="1"/>
</dbReference>
<feature type="transmembrane region" description="Helical" evidence="11">
    <location>
        <begin position="68"/>
        <end position="84"/>
    </location>
</feature>
<dbReference type="InterPro" id="IPR001757">
    <property type="entry name" value="P_typ_ATPase"/>
</dbReference>
<dbReference type="InterPro" id="IPR018303">
    <property type="entry name" value="ATPase_P-typ_P_site"/>
</dbReference>
<evidence type="ECO:0000256" key="7">
    <source>
        <dbReference type="ARBA" id="ARBA00022842"/>
    </source>
</evidence>
<dbReference type="InterPro" id="IPR059000">
    <property type="entry name" value="ATPase_P-type_domA"/>
</dbReference>
<dbReference type="InterPro" id="IPR023214">
    <property type="entry name" value="HAD_sf"/>
</dbReference>
<sequence length="889" mass="96772">MNSLSSTQHGLTAEEAQQRLIQFGANQLPEAPTRPALLRFAAQFNNVLIYVLLASGGISLLMQHVIDATVIFGVVLINAIIGFVQEGKAEAALRAIHNMVRTECKVWRDHRVETLDSEMLVPGDVILLQSGDRVPADLRLFQVKDLRCDESALTGESQPVTKSNGELAEATPLAERSNMAYTGTLVTYGTALGLVVNTGVRTELGNIGTLVQQAEVPKTPLTRRLEQFARQLTYIIIALSGAMVLFGIFARQYDLFAMFQAAVGIAVAAVPEGLPAVVTITLAVGVQKMARLHALVRKLPSVEVLGSVSVICSDKTGTLTRNEMTATRLVLADCSLSVSGEGYGDVGNILDAAQNSLRADDEQRLSLIARTSLLCNTATVIRKDGQWQLSGDPTEGALVSLALKAGLTEERAAQEWPRNDMLPFESERRYMATLHHNHQGEHEILIKGGPDRLLPFCSHQLGCNGVEPLDADHWNQSIEELASVGLRVMALAYKPSPPVEELTYDMVEQDLILVAVVGITDPPRAEAIDAIRQCQQAGIRVKMITGDNPHTAAAIARVLGLRTNRVLTGADLDKTDLDTLPQQVQACDVFARTSPEHKLRIVEALQQQQHVVAMTGDGVNDAPALRAADIGIAMGRKGTDAAKDASDIVLTDDNFATIVAAVRQGRTVYDNILKAILFILPTSLAEASVISVAILLGLMLPITPAQILWINMITAITLALALSFEPSEPLSMNRPPRPIKQGLITGFVLRRLLFVGALGTLIVFGLFYLALEQGASIEKARTVAVNTLVFFEIFYLFNCRTQTPLWQNPRPFGGIAVWIAVVTVVALQMLFNYLPGFRDLFQAKSLSLQEWLWVLAGSGSVLMLVELEKWLTLYRQKRTETQTSRAGQN</sequence>
<dbReference type="SUPFAM" id="SSF56784">
    <property type="entry name" value="HAD-like"/>
    <property type="match status" value="1"/>
</dbReference>
<feature type="transmembrane region" description="Helical" evidence="11">
    <location>
        <begin position="256"/>
        <end position="284"/>
    </location>
</feature>
<proteinExistence type="inferred from homology"/>
<feature type="transmembrane region" description="Helical" evidence="11">
    <location>
        <begin position="748"/>
        <end position="771"/>
    </location>
</feature>
<reference evidence="14" key="1">
    <citation type="submission" date="2017-08" db="EMBL/GenBank/DDBJ databases">
        <title>Direct submision.</title>
        <authorList>
            <person name="Kim S.-J."/>
            <person name="Rhee S.-K."/>
        </authorList>
    </citation>
    <scope>NUCLEOTIDE SEQUENCE [LARGE SCALE GENOMIC DNA]</scope>
    <source>
        <strain evidence="14">GI5</strain>
    </source>
</reference>
<feature type="transmembrane region" description="Helical" evidence="11">
    <location>
        <begin position="44"/>
        <end position="62"/>
    </location>
</feature>
<keyword evidence="10 11" id="KW-0472">Membrane</keyword>
<dbReference type="AlphaFoldDB" id="A0A2K9LRQ7"/>
<dbReference type="GO" id="GO:0016887">
    <property type="term" value="F:ATP hydrolysis activity"/>
    <property type="evidence" value="ECO:0007669"/>
    <property type="project" value="InterPro"/>
</dbReference>
<dbReference type="OrthoDB" id="9814270at2"/>
<comment type="subcellular location">
    <subcellularLocation>
        <location evidence="1">Endomembrane system</location>
        <topology evidence="1">Multi-pass membrane protein</topology>
    </subcellularLocation>
</comment>
<keyword evidence="5" id="KW-0547">Nucleotide-binding</keyword>
<feature type="transmembrane region" description="Helical" evidence="11">
    <location>
        <begin position="851"/>
        <end position="867"/>
    </location>
</feature>
<keyword evidence="7" id="KW-0460">Magnesium</keyword>
<protein>
    <submittedName>
        <fullName evidence="13">ATPase</fullName>
    </submittedName>
</protein>
<dbReference type="PRINTS" id="PR00120">
    <property type="entry name" value="HATPASE"/>
</dbReference>
<dbReference type="GO" id="GO:0005524">
    <property type="term" value="F:ATP binding"/>
    <property type="evidence" value="ECO:0007669"/>
    <property type="project" value="UniProtKB-KW"/>
</dbReference>
<feature type="transmembrane region" description="Helical" evidence="11">
    <location>
        <begin position="783"/>
        <end position="799"/>
    </location>
</feature>
<dbReference type="KEGG" id="kak:Kalk_12420"/>
<dbReference type="Gene3D" id="3.40.50.1000">
    <property type="entry name" value="HAD superfamily/HAD-like"/>
    <property type="match status" value="1"/>
</dbReference>
<keyword evidence="9 11" id="KW-1133">Transmembrane helix</keyword>
<feature type="transmembrane region" description="Helical" evidence="11">
    <location>
        <begin position="706"/>
        <end position="727"/>
    </location>
</feature>
<evidence type="ECO:0000256" key="8">
    <source>
        <dbReference type="ARBA" id="ARBA00022967"/>
    </source>
</evidence>
<keyword evidence="4 11" id="KW-0812">Transmembrane</keyword>
<evidence type="ECO:0000256" key="10">
    <source>
        <dbReference type="ARBA" id="ARBA00023136"/>
    </source>
</evidence>
<dbReference type="PROSITE" id="PS00154">
    <property type="entry name" value="ATPASE_E1_E2"/>
    <property type="match status" value="1"/>
</dbReference>
<evidence type="ECO:0000256" key="11">
    <source>
        <dbReference type="SAM" id="Phobius"/>
    </source>
</evidence>
<evidence type="ECO:0000256" key="4">
    <source>
        <dbReference type="ARBA" id="ARBA00022692"/>
    </source>
</evidence>
<organism evidence="13 14">
    <name type="scientific">Ketobacter alkanivorans</name>
    <dbReference type="NCBI Taxonomy" id="1917421"/>
    <lineage>
        <taxon>Bacteria</taxon>
        <taxon>Pseudomonadati</taxon>
        <taxon>Pseudomonadota</taxon>
        <taxon>Gammaproteobacteria</taxon>
        <taxon>Pseudomonadales</taxon>
        <taxon>Ketobacteraceae</taxon>
        <taxon>Ketobacter</taxon>
    </lineage>
</organism>
<evidence type="ECO:0000313" key="13">
    <source>
        <dbReference type="EMBL" id="AUM14930.1"/>
    </source>
</evidence>
<dbReference type="PRINTS" id="PR00119">
    <property type="entry name" value="CATATPASE"/>
</dbReference>
<dbReference type="SFLD" id="SFLDS00003">
    <property type="entry name" value="Haloacid_Dehalogenase"/>
    <property type="match status" value="1"/>
</dbReference>
<dbReference type="Gene3D" id="3.40.1110.10">
    <property type="entry name" value="Calcium-transporting ATPase, cytoplasmic domain N"/>
    <property type="match status" value="1"/>
</dbReference>
<evidence type="ECO:0000256" key="6">
    <source>
        <dbReference type="ARBA" id="ARBA00022840"/>
    </source>
</evidence>
<dbReference type="Gene3D" id="2.70.150.10">
    <property type="entry name" value="Calcium-transporting ATPase, cytoplasmic transduction domain A"/>
    <property type="match status" value="1"/>
</dbReference>
<keyword evidence="6" id="KW-0067">ATP-binding</keyword>
<dbReference type="PANTHER" id="PTHR42861">
    <property type="entry name" value="CALCIUM-TRANSPORTING ATPASE"/>
    <property type="match status" value="1"/>
</dbReference>
<dbReference type="NCBIfam" id="TIGR01494">
    <property type="entry name" value="ATPase_P-type"/>
    <property type="match status" value="3"/>
</dbReference>
<dbReference type="InterPro" id="IPR036412">
    <property type="entry name" value="HAD-like_sf"/>
</dbReference>
<dbReference type="FunFam" id="3.40.50.1000:FF:000001">
    <property type="entry name" value="Phospholipid-transporting ATPase IC"/>
    <property type="match status" value="1"/>
</dbReference>
<dbReference type="SUPFAM" id="SSF81653">
    <property type="entry name" value="Calcium ATPase, transduction domain A"/>
    <property type="match status" value="1"/>
</dbReference>
<feature type="transmembrane region" description="Helical" evidence="11">
    <location>
        <begin position="675"/>
        <end position="700"/>
    </location>
</feature>
<dbReference type="GO" id="GO:0016020">
    <property type="term" value="C:membrane"/>
    <property type="evidence" value="ECO:0007669"/>
    <property type="project" value="InterPro"/>
</dbReference>
<dbReference type="InterPro" id="IPR008250">
    <property type="entry name" value="ATPase_P-typ_transduc_dom_A_sf"/>
</dbReference>
<keyword evidence="14" id="KW-1185">Reference proteome</keyword>
<evidence type="ECO:0000313" key="14">
    <source>
        <dbReference type="Proteomes" id="UP000235116"/>
    </source>
</evidence>
<evidence type="ECO:0000256" key="9">
    <source>
        <dbReference type="ARBA" id="ARBA00022989"/>
    </source>
</evidence>
<dbReference type="GO" id="GO:0015662">
    <property type="term" value="F:P-type ion transporter activity"/>
    <property type="evidence" value="ECO:0007669"/>
    <property type="project" value="UniProtKB-ARBA"/>
</dbReference>
<dbReference type="FunFam" id="2.70.150.10:FF:000160">
    <property type="entry name" value="Sarcoplasmic/endoplasmic reticulum calcium ATPase 1"/>
    <property type="match status" value="1"/>
</dbReference>
<comment type="similarity">
    <text evidence="2">Belongs to the cation transport ATPase (P-type) (TC 3.A.3) family. Type IIA subfamily.</text>
</comment>
<dbReference type="Pfam" id="PF13246">
    <property type="entry name" value="Cation_ATPase"/>
    <property type="match status" value="1"/>
</dbReference>
<dbReference type="SUPFAM" id="SSF81660">
    <property type="entry name" value="Metal cation-transporting ATPase, ATP-binding domain N"/>
    <property type="match status" value="1"/>
</dbReference>
<keyword evidence="8" id="KW-1278">Translocase</keyword>
<dbReference type="GO" id="GO:0012505">
    <property type="term" value="C:endomembrane system"/>
    <property type="evidence" value="ECO:0007669"/>
    <property type="project" value="UniProtKB-SubCell"/>
</dbReference>
<evidence type="ECO:0000256" key="5">
    <source>
        <dbReference type="ARBA" id="ARBA00022741"/>
    </source>
</evidence>
<dbReference type="Pfam" id="PF00690">
    <property type="entry name" value="Cation_ATPase_N"/>
    <property type="match status" value="1"/>
</dbReference>
<evidence type="ECO:0000259" key="12">
    <source>
        <dbReference type="SMART" id="SM00831"/>
    </source>
</evidence>
<evidence type="ECO:0000256" key="3">
    <source>
        <dbReference type="ARBA" id="ARBA00022553"/>
    </source>
</evidence>
<dbReference type="InterPro" id="IPR006068">
    <property type="entry name" value="ATPase_P-typ_cation-transptr_C"/>
</dbReference>
<name>A0A2K9LRQ7_9GAMM</name>
<dbReference type="InterPro" id="IPR044492">
    <property type="entry name" value="P_typ_ATPase_HD_dom"/>
</dbReference>